<protein>
    <recommendedName>
        <fullName evidence="2">DUF6794 domain-containing protein</fullName>
    </recommendedName>
</protein>
<accession>A0ABU5MYG9</accession>
<name>A0ABU5MYG9_9BACT</name>
<evidence type="ECO:0000259" key="2">
    <source>
        <dbReference type="Pfam" id="PF20594"/>
    </source>
</evidence>
<dbReference type="Proteomes" id="UP001290861">
    <property type="component" value="Unassembled WGS sequence"/>
</dbReference>
<dbReference type="Pfam" id="PF20594">
    <property type="entry name" value="DUF6794"/>
    <property type="match status" value="1"/>
</dbReference>
<evidence type="ECO:0000313" key="3">
    <source>
        <dbReference type="EMBL" id="MDZ8119220.1"/>
    </source>
</evidence>
<keyword evidence="1" id="KW-0812">Transmembrane</keyword>
<dbReference type="EMBL" id="JARVCO010000010">
    <property type="protein sequence ID" value="MDZ8119220.1"/>
    <property type="molecule type" value="Genomic_DNA"/>
</dbReference>
<feature type="transmembrane region" description="Helical" evidence="1">
    <location>
        <begin position="81"/>
        <end position="108"/>
    </location>
</feature>
<reference evidence="3 4" key="1">
    <citation type="journal article" date="2024" name="Appl. Environ. Microbiol.">
        <title>Pontiella agarivorans sp. nov., a novel marine anaerobic bacterium capable of degrading macroalgal polysaccharides and fixing nitrogen.</title>
        <authorList>
            <person name="Liu N."/>
            <person name="Kivenson V."/>
            <person name="Peng X."/>
            <person name="Cui Z."/>
            <person name="Lankiewicz T.S."/>
            <person name="Gosselin K.M."/>
            <person name="English C.J."/>
            <person name="Blair E.M."/>
            <person name="O'Malley M.A."/>
            <person name="Valentine D.L."/>
        </authorList>
    </citation>
    <scope>NUCLEOTIDE SEQUENCE [LARGE SCALE GENOMIC DNA]</scope>
    <source>
        <strain evidence="3 4">NLcol2</strain>
    </source>
</reference>
<sequence length="256" mass="29056">MFIIAGFLLVHVLCSSCRSSIVMLQRSLLIILLFTLPEGVFRNFVPNYPLFSPAQHYYPIPGHGINLVEHVAYRSGLSAHVVLILLFTLVFSGILFACLSSVVAIRAVKYSGTEQKCRTRWITISKFVIVALPCIFYFSNNCLKPQDYQQVITLRTGASESLTVDNINQAVDELDRIVSSKAKQEIRACPNGFLLTYHKWLALWIYENWLDDDSVLRQKFREDGTWRTEDMACAVLKAFHSELNNEAEGERCGTSH</sequence>
<keyword evidence="1" id="KW-1133">Transmembrane helix</keyword>
<organism evidence="3 4">
    <name type="scientific">Pontiella agarivorans</name>
    <dbReference type="NCBI Taxonomy" id="3038953"/>
    <lineage>
        <taxon>Bacteria</taxon>
        <taxon>Pseudomonadati</taxon>
        <taxon>Kiritimatiellota</taxon>
        <taxon>Kiritimatiellia</taxon>
        <taxon>Kiritimatiellales</taxon>
        <taxon>Pontiellaceae</taxon>
        <taxon>Pontiella</taxon>
    </lineage>
</organism>
<gene>
    <name evidence="3" type="ORF">P9H32_11350</name>
</gene>
<keyword evidence="4" id="KW-1185">Reference proteome</keyword>
<evidence type="ECO:0000313" key="4">
    <source>
        <dbReference type="Proteomes" id="UP001290861"/>
    </source>
</evidence>
<feature type="domain" description="DUF6794" evidence="2">
    <location>
        <begin position="166"/>
        <end position="243"/>
    </location>
</feature>
<keyword evidence="1" id="KW-0472">Membrane</keyword>
<comment type="caution">
    <text evidence="3">The sequence shown here is derived from an EMBL/GenBank/DDBJ whole genome shotgun (WGS) entry which is preliminary data.</text>
</comment>
<proteinExistence type="predicted"/>
<dbReference type="InterPro" id="IPR046744">
    <property type="entry name" value="DUF6794"/>
</dbReference>
<evidence type="ECO:0000256" key="1">
    <source>
        <dbReference type="SAM" id="Phobius"/>
    </source>
</evidence>
<feature type="transmembrane region" description="Helical" evidence="1">
    <location>
        <begin position="120"/>
        <end position="139"/>
    </location>
</feature>